<protein>
    <recommendedName>
        <fullName evidence="2">DWNN domain-containing protein</fullName>
    </recommendedName>
</protein>
<gene>
    <name evidence="3" type="ORF">TrST_g12056</name>
</gene>
<dbReference type="SMART" id="SM01180">
    <property type="entry name" value="DWNN"/>
    <property type="match status" value="1"/>
</dbReference>
<dbReference type="GO" id="GO:0008270">
    <property type="term" value="F:zinc ion binding"/>
    <property type="evidence" value="ECO:0007669"/>
    <property type="project" value="InterPro"/>
</dbReference>
<feature type="compositionally biased region" description="Basic residues" evidence="1">
    <location>
        <begin position="560"/>
        <end position="572"/>
    </location>
</feature>
<proteinExistence type="predicted"/>
<dbReference type="Proteomes" id="UP001165085">
    <property type="component" value="Unassembled WGS sequence"/>
</dbReference>
<dbReference type="EMBL" id="BRXY01000161">
    <property type="protein sequence ID" value="GMH72861.1"/>
    <property type="molecule type" value="Genomic_DNA"/>
</dbReference>
<dbReference type="AlphaFoldDB" id="A0A9W7AHC8"/>
<dbReference type="OrthoDB" id="654191at2759"/>
<feature type="compositionally biased region" description="Polar residues" evidence="1">
    <location>
        <begin position="141"/>
        <end position="156"/>
    </location>
</feature>
<feature type="region of interest" description="Disordered" evidence="1">
    <location>
        <begin position="102"/>
        <end position="170"/>
    </location>
</feature>
<name>A0A9W7AHC8_9STRA</name>
<dbReference type="InterPro" id="IPR013083">
    <property type="entry name" value="Znf_RING/FYVE/PHD"/>
</dbReference>
<feature type="domain" description="DWNN" evidence="2">
    <location>
        <begin position="12"/>
        <end position="85"/>
    </location>
</feature>
<comment type="caution">
    <text evidence="3">The sequence shown here is derived from an EMBL/GenBank/DDBJ whole genome shotgun (WGS) entry which is preliminary data.</text>
</comment>
<dbReference type="SUPFAM" id="SSF57850">
    <property type="entry name" value="RING/U-box"/>
    <property type="match status" value="1"/>
</dbReference>
<evidence type="ECO:0000313" key="4">
    <source>
        <dbReference type="Proteomes" id="UP001165085"/>
    </source>
</evidence>
<dbReference type="InterPro" id="IPR014891">
    <property type="entry name" value="DWNN_domain"/>
</dbReference>
<feature type="compositionally biased region" description="Acidic residues" evidence="1">
    <location>
        <begin position="106"/>
        <end position="118"/>
    </location>
</feature>
<organism evidence="3 4">
    <name type="scientific">Triparma strigata</name>
    <dbReference type="NCBI Taxonomy" id="1606541"/>
    <lineage>
        <taxon>Eukaryota</taxon>
        <taxon>Sar</taxon>
        <taxon>Stramenopiles</taxon>
        <taxon>Ochrophyta</taxon>
        <taxon>Bolidophyceae</taxon>
        <taxon>Parmales</taxon>
        <taxon>Triparmaceae</taxon>
        <taxon>Triparma</taxon>
    </lineage>
</organism>
<evidence type="ECO:0000259" key="2">
    <source>
        <dbReference type="SMART" id="SM01180"/>
    </source>
</evidence>
<accession>A0A9W7AHC8</accession>
<evidence type="ECO:0000313" key="3">
    <source>
        <dbReference type="EMBL" id="GMH72861.1"/>
    </source>
</evidence>
<sequence>MSGLLSHSTTTIYYRYPPTSSPSPLTFPIPMMIPLWDFVKKVVEVERLGIGLDFLLSVRNGSTGELYTSNSQIPSMTVVEVKKESCGSVVGVLERLRAEGVLGREEEGDEDEVIDRDEGDVKRFNDSDSDTDSDQEALSKLLNQASSTRHGSSTLGSKVGRRMNVKRNTVGVAYKPKQHDATRKDVEEDEIENKGTRGMPMSFLQSITATTKSGNVIAKTVVQSNLMLGKDDKSLQDMLDDLGFKIMDNVLCPLCLRVLENPVNLPWDEGMRSVCLDCIVSRCNDFNGFRCPLTGVEEVNVGVLKGSERERDRVKNYVESIKSQWKSWRHSQTDLRKRKRLSEMRDLMIEDEEDYEEENEFEDMKKVESDDEFGGDVYGQVESDDLAVEKPVLIRKNEEEKKNDATPQINVDKQPSSISLTTLPISGPQNATYQLLSLSSDPVNLLPSGYAIGPGGMVGRDTLGYYNNTGVGGANVSGEVFRPIMPLGGRGGRGGNQMQMQQGQMQQMQQGQMQQGQMQQQQFGGRGGMMMQQQQFGGRGGRGPPRGPPRGFNPNMGRGRGGRGGRGRGGRG</sequence>
<dbReference type="Gene3D" id="3.30.40.10">
    <property type="entry name" value="Zinc/RING finger domain, C3HC4 (zinc finger)"/>
    <property type="match status" value="1"/>
</dbReference>
<feature type="region of interest" description="Disordered" evidence="1">
    <location>
        <begin position="531"/>
        <end position="572"/>
    </location>
</feature>
<keyword evidence="4" id="KW-1185">Reference proteome</keyword>
<reference evidence="4" key="1">
    <citation type="journal article" date="2023" name="Commun. Biol.">
        <title>Genome analysis of Parmales, the sister group of diatoms, reveals the evolutionary specialization of diatoms from phago-mixotrophs to photoautotrophs.</title>
        <authorList>
            <person name="Ban H."/>
            <person name="Sato S."/>
            <person name="Yoshikawa S."/>
            <person name="Yamada K."/>
            <person name="Nakamura Y."/>
            <person name="Ichinomiya M."/>
            <person name="Sato N."/>
            <person name="Blanc-Mathieu R."/>
            <person name="Endo H."/>
            <person name="Kuwata A."/>
            <person name="Ogata H."/>
        </authorList>
    </citation>
    <scope>NUCLEOTIDE SEQUENCE [LARGE SCALE GENOMIC DNA]</scope>
    <source>
        <strain evidence="4">NIES 3701</strain>
    </source>
</reference>
<evidence type="ECO:0000256" key="1">
    <source>
        <dbReference type="SAM" id="MobiDB-lite"/>
    </source>
</evidence>